<evidence type="ECO:0000256" key="2">
    <source>
        <dbReference type="ARBA" id="ARBA00022679"/>
    </source>
</evidence>
<evidence type="ECO:0000259" key="5">
    <source>
        <dbReference type="Pfam" id="PF02384"/>
    </source>
</evidence>
<dbReference type="GO" id="GO:0003677">
    <property type="term" value="F:DNA binding"/>
    <property type="evidence" value="ECO:0007669"/>
    <property type="project" value="InterPro"/>
</dbReference>
<protein>
    <recommendedName>
        <fullName evidence="9">Site-specific DNA-methyltransferase (adenine-specific)</fullName>
    </recommendedName>
</protein>
<dbReference type="CDD" id="cd02440">
    <property type="entry name" value="AdoMet_MTases"/>
    <property type="match status" value="1"/>
</dbReference>
<dbReference type="PROSITE" id="PS00092">
    <property type="entry name" value="N6_MTASE"/>
    <property type="match status" value="1"/>
</dbReference>
<dbReference type="Pfam" id="PF22837">
    <property type="entry name" value="M_Eco57I_C"/>
    <property type="match status" value="1"/>
</dbReference>
<dbReference type="InterPro" id="IPR054520">
    <property type="entry name" value="M_Eco57I_C"/>
</dbReference>
<proteinExistence type="predicted"/>
<accession>A0A839NAE0</accession>
<dbReference type="GO" id="GO:0009007">
    <property type="term" value="F:site-specific DNA-methyltransferase (adenine-specific) activity"/>
    <property type="evidence" value="ECO:0007669"/>
    <property type="project" value="UniProtKB-EC"/>
</dbReference>
<dbReference type="PRINTS" id="PR00507">
    <property type="entry name" value="N12N6MTFRASE"/>
</dbReference>
<dbReference type="Gene3D" id="3.40.50.150">
    <property type="entry name" value="Vaccinia Virus protein VP39"/>
    <property type="match status" value="1"/>
</dbReference>
<dbReference type="RefSeq" id="WP_183320334.1">
    <property type="nucleotide sequence ID" value="NZ_JACHVQ010000001.1"/>
</dbReference>
<keyword evidence="2" id="KW-0808">Transferase</keyword>
<sequence length="543" mass="58785">MLPGDSLDLRKARGAFFTPESIARFITSWAIRGVTDDVLEPSCGEAVFLHAAGAGEHAGHLVGVELHRDSATESERSLRDSGINATIRAGDFFLHEEFGTYDAVVGNPPYVRYQGWTGEARAKSRAAALRAGVNLTKLASSWAAFTIHSALHLKQGGRLGLVLPAELLAVNYAAPVRRFLLEHFADVTLVLFEERVFPGVDVEAILLLTDGYDPTGRTGTDHMNVHQVRDAAGLTELAEARRWTPPSGGGRWSAGLMSRNGFDAYATVFPGSRFTTLDQWGDTTLGMVTGNNRFFALSPSKVAALGLAETDLLRLSPPGSRHLRGLSLTSAALDRLGADGYSTHLFRPDGQPSKAALSYILSGEALDVHEAYKCRVRSPWWRVPYLRPADLFLTYMNADTPRISSNRARVHHLNSVHGVYLQDGLKGIGASLLPIASLNSVTLLGAETVGRAYGGGMLKIEPREADVLPVPSPVLVEKYRAELMRAKPSVTSMLRAGRLLDAVAVIDEVLLTKGVRMSKKSLIAIRAEHAELTARRVARGKGK</sequence>
<dbReference type="EMBL" id="JACHVQ010000001">
    <property type="protein sequence ID" value="MBB2892185.1"/>
    <property type="molecule type" value="Genomic_DNA"/>
</dbReference>
<keyword evidence="1" id="KW-0489">Methyltransferase</keyword>
<dbReference type="SUPFAM" id="SSF53335">
    <property type="entry name" value="S-adenosyl-L-methionine-dependent methyltransferases"/>
    <property type="match status" value="1"/>
</dbReference>
<keyword evidence="4" id="KW-0680">Restriction system</keyword>
<dbReference type="Pfam" id="PF02384">
    <property type="entry name" value="N6_Mtase"/>
    <property type="match status" value="1"/>
</dbReference>
<dbReference type="GO" id="GO:0032259">
    <property type="term" value="P:methylation"/>
    <property type="evidence" value="ECO:0007669"/>
    <property type="project" value="UniProtKB-KW"/>
</dbReference>
<comment type="caution">
    <text evidence="7">The sequence shown here is derived from an EMBL/GenBank/DDBJ whole genome shotgun (WGS) entry which is preliminary data.</text>
</comment>
<dbReference type="InterPro" id="IPR029063">
    <property type="entry name" value="SAM-dependent_MTases_sf"/>
</dbReference>
<dbReference type="InterPro" id="IPR003356">
    <property type="entry name" value="DNA_methylase_A-5"/>
</dbReference>
<reference evidence="7 8" key="1">
    <citation type="submission" date="2020-08" db="EMBL/GenBank/DDBJ databases">
        <title>Sequencing the genomes of 1000 actinobacteria strains.</title>
        <authorList>
            <person name="Klenk H.-P."/>
        </authorList>
    </citation>
    <scope>NUCLEOTIDE SEQUENCE [LARGE SCALE GENOMIC DNA]</scope>
    <source>
        <strain evidence="7 8">DSM 105369</strain>
    </source>
</reference>
<keyword evidence="3" id="KW-0949">S-adenosyl-L-methionine</keyword>
<feature type="domain" description="DNA methylase adenine-specific" evidence="5">
    <location>
        <begin position="11"/>
        <end position="208"/>
    </location>
</feature>
<dbReference type="GO" id="GO:0008170">
    <property type="term" value="F:N-methyltransferase activity"/>
    <property type="evidence" value="ECO:0007669"/>
    <property type="project" value="InterPro"/>
</dbReference>
<dbReference type="InterPro" id="IPR050953">
    <property type="entry name" value="N4_N6_ade-DNA_methylase"/>
</dbReference>
<keyword evidence="8" id="KW-1185">Reference proteome</keyword>
<evidence type="ECO:0000313" key="7">
    <source>
        <dbReference type="EMBL" id="MBB2892185.1"/>
    </source>
</evidence>
<dbReference type="PANTHER" id="PTHR33841">
    <property type="entry name" value="DNA METHYLTRANSFERASE YEEA-RELATED"/>
    <property type="match status" value="1"/>
</dbReference>
<evidence type="ECO:0000256" key="1">
    <source>
        <dbReference type="ARBA" id="ARBA00022603"/>
    </source>
</evidence>
<evidence type="ECO:0000259" key="6">
    <source>
        <dbReference type="Pfam" id="PF22837"/>
    </source>
</evidence>
<feature type="domain" description="Type II methyltransferase M.Eco57I C-terminal" evidence="6">
    <location>
        <begin position="251"/>
        <end position="511"/>
    </location>
</feature>
<dbReference type="PANTHER" id="PTHR33841:SF5">
    <property type="entry name" value="DNA METHYLASE (MODIFICATION METHYLASE) (METHYLTRANSFERASE)-RELATED"/>
    <property type="match status" value="1"/>
</dbReference>
<evidence type="ECO:0000256" key="4">
    <source>
        <dbReference type="ARBA" id="ARBA00022747"/>
    </source>
</evidence>
<evidence type="ECO:0000313" key="8">
    <source>
        <dbReference type="Proteomes" id="UP000559182"/>
    </source>
</evidence>
<dbReference type="InterPro" id="IPR002052">
    <property type="entry name" value="DNA_methylase_N6_adenine_CS"/>
</dbReference>
<evidence type="ECO:0000256" key="3">
    <source>
        <dbReference type="ARBA" id="ARBA00022691"/>
    </source>
</evidence>
<dbReference type="GO" id="GO:0009307">
    <property type="term" value="P:DNA restriction-modification system"/>
    <property type="evidence" value="ECO:0007669"/>
    <property type="project" value="UniProtKB-KW"/>
</dbReference>
<dbReference type="AlphaFoldDB" id="A0A839NAE0"/>
<dbReference type="Proteomes" id="UP000559182">
    <property type="component" value="Unassembled WGS sequence"/>
</dbReference>
<name>A0A839NAE0_9MICO</name>
<evidence type="ECO:0008006" key="9">
    <source>
        <dbReference type="Google" id="ProtNLM"/>
    </source>
</evidence>
<gene>
    <name evidence="7" type="ORF">FHU39_002169</name>
</gene>
<organism evidence="7 8">
    <name type="scientific">Flexivirga oryzae</name>
    <dbReference type="NCBI Taxonomy" id="1794944"/>
    <lineage>
        <taxon>Bacteria</taxon>
        <taxon>Bacillati</taxon>
        <taxon>Actinomycetota</taxon>
        <taxon>Actinomycetes</taxon>
        <taxon>Micrococcales</taxon>
        <taxon>Dermacoccaceae</taxon>
        <taxon>Flexivirga</taxon>
    </lineage>
</organism>